<evidence type="ECO:0000313" key="7">
    <source>
        <dbReference type="RefSeq" id="XP_047737280.1"/>
    </source>
</evidence>
<feature type="region of interest" description="Disordered" evidence="4">
    <location>
        <begin position="59"/>
        <end position="158"/>
    </location>
</feature>
<dbReference type="GO" id="GO:0060271">
    <property type="term" value="P:cilium assembly"/>
    <property type="evidence" value="ECO:0007669"/>
    <property type="project" value="InterPro"/>
</dbReference>
<organism evidence="6 7">
    <name type="scientific">Hyalella azteca</name>
    <name type="common">Amphipod</name>
    <dbReference type="NCBI Taxonomy" id="294128"/>
    <lineage>
        <taxon>Eukaryota</taxon>
        <taxon>Metazoa</taxon>
        <taxon>Ecdysozoa</taxon>
        <taxon>Arthropoda</taxon>
        <taxon>Crustacea</taxon>
        <taxon>Multicrustacea</taxon>
        <taxon>Malacostraca</taxon>
        <taxon>Eumalacostraca</taxon>
        <taxon>Peracarida</taxon>
        <taxon>Amphipoda</taxon>
        <taxon>Senticaudata</taxon>
        <taxon>Talitrida</taxon>
        <taxon>Talitroidea</taxon>
        <taxon>Hyalellidae</taxon>
        <taxon>Hyalella</taxon>
    </lineage>
</organism>
<proteinExistence type="predicted"/>
<dbReference type="PANTHER" id="PTHR21082:SF4">
    <property type="entry name" value="PROTEIN INTURNED"/>
    <property type="match status" value="1"/>
</dbReference>
<evidence type="ECO:0000313" key="6">
    <source>
        <dbReference type="Proteomes" id="UP000694843"/>
    </source>
</evidence>
<dbReference type="InterPro" id="IPR043988">
    <property type="entry name" value="CCZ1/INTU_longin_2"/>
</dbReference>
<protein>
    <recommendedName>
        <fullName evidence="3">Inturned planar cell polarity effector homolog</fullName>
    </recommendedName>
</protein>
<dbReference type="InterPro" id="IPR039151">
    <property type="entry name" value="INTU"/>
</dbReference>
<accession>A0A979FJV6</accession>
<dbReference type="InterPro" id="IPR001478">
    <property type="entry name" value="PDZ"/>
</dbReference>
<evidence type="ECO:0000256" key="2">
    <source>
        <dbReference type="ARBA" id="ARBA00004241"/>
    </source>
</evidence>
<dbReference type="Proteomes" id="UP000694843">
    <property type="component" value="Unplaced"/>
</dbReference>
<evidence type="ECO:0000256" key="3">
    <source>
        <dbReference type="ARBA" id="ARBA00032633"/>
    </source>
</evidence>
<dbReference type="GO" id="GO:0001736">
    <property type="term" value="P:establishment of planar polarity"/>
    <property type="evidence" value="ECO:0007669"/>
    <property type="project" value="InterPro"/>
</dbReference>
<feature type="compositionally biased region" description="Basic and acidic residues" evidence="4">
    <location>
        <begin position="59"/>
        <end position="86"/>
    </location>
</feature>
<feature type="domain" description="PDZ" evidence="5">
    <location>
        <begin position="170"/>
        <end position="231"/>
    </location>
</feature>
<dbReference type="RefSeq" id="XP_047737280.1">
    <property type="nucleotide sequence ID" value="XM_047881324.1"/>
</dbReference>
<dbReference type="GeneID" id="108680725"/>
<dbReference type="KEGG" id="hazt:108680725"/>
<gene>
    <name evidence="7" type="primary">LOC108680725</name>
</gene>
<dbReference type="GO" id="GO:0005737">
    <property type="term" value="C:cytoplasm"/>
    <property type="evidence" value="ECO:0007669"/>
    <property type="project" value="TreeGrafter"/>
</dbReference>
<dbReference type="OrthoDB" id="10263272at2759"/>
<feature type="region of interest" description="Disordered" evidence="4">
    <location>
        <begin position="1"/>
        <end position="20"/>
    </location>
</feature>
<dbReference type="CTD" id="40246"/>
<dbReference type="GO" id="GO:0007399">
    <property type="term" value="P:nervous system development"/>
    <property type="evidence" value="ECO:0007669"/>
    <property type="project" value="TreeGrafter"/>
</dbReference>
<dbReference type="GO" id="GO:0009986">
    <property type="term" value="C:cell surface"/>
    <property type="evidence" value="ECO:0007669"/>
    <property type="project" value="UniProtKB-SubCell"/>
</dbReference>
<dbReference type="GO" id="GO:0016192">
    <property type="term" value="P:vesicle-mediated transport"/>
    <property type="evidence" value="ECO:0007669"/>
    <property type="project" value="InterPro"/>
</dbReference>
<dbReference type="InterPro" id="IPR036034">
    <property type="entry name" value="PDZ_sf"/>
</dbReference>
<evidence type="ECO:0000256" key="1">
    <source>
        <dbReference type="ARBA" id="ARBA00004120"/>
    </source>
</evidence>
<dbReference type="PROSITE" id="PS50106">
    <property type="entry name" value="PDZ"/>
    <property type="match status" value="1"/>
</dbReference>
<feature type="region of interest" description="Disordered" evidence="4">
    <location>
        <begin position="706"/>
        <end position="809"/>
    </location>
</feature>
<name>A0A979FJV6_HYAAZ</name>
<dbReference type="AlphaFoldDB" id="A0A979FJV6"/>
<comment type="subcellular location">
    <subcellularLocation>
        <location evidence="2">Cell surface</location>
    </subcellularLocation>
    <subcellularLocation>
        <location evidence="1">Cytoplasm</location>
        <location evidence="1">Cytoskeleton</location>
        <location evidence="1">Cilium basal body</location>
    </subcellularLocation>
</comment>
<keyword evidence="6" id="KW-1185">Reference proteome</keyword>
<dbReference type="GO" id="GO:0005929">
    <property type="term" value="C:cilium"/>
    <property type="evidence" value="ECO:0007669"/>
    <property type="project" value="TreeGrafter"/>
</dbReference>
<reference evidence="7" key="1">
    <citation type="submission" date="2025-08" db="UniProtKB">
        <authorList>
            <consortium name="RefSeq"/>
        </authorList>
    </citation>
    <scope>IDENTIFICATION</scope>
    <source>
        <tissue evidence="7">Whole organism</tissue>
    </source>
</reference>
<feature type="compositionally biased region" description="Basic and acidic residues" evidence="4">
    <location>
        <begin position="134"/>
        <end position="146"/>
    </location>
</feature>
<evidence type="ECO:0000256" key="4">
    <source>
        <dbReference type="SAM" id="MobiDB-lite"/>
    </source>
</evidence>
<dbReference type="SUPFAM" id="SSF50156">
    <property type="entry name" value="PDZ domain-like"/>
    <property type="match status" value="1"/>
</dbReference>
<dbReference type="Pfam" id="PF19032">
    <property type="entry name" value="Intu_longin_2"/>
    <property type="match status" value="1"/>
</dbReference>
<evidence type="ECO:0000259" key="5">
    <source>
        <dbReference type="PROSITE" id="PS50106"/>
    </source>
</evidence>
<sequence>MSDSEPESFSCEHQSSDDSSFGYEEAEWLEYVNADGSLLYIESYVSSTVREKQALAIRTSREKKNSALKAEPKPELNKENHKKENKLLGLLRRRPSIRGKSEKLSLSVPKTPAKTEASNADVGASRRGGAVSSKGDKQRSQCRNRDASPAPKVTFRDNRSGEMRTVALHVVSVGDGRGGLCEAVLGVVAGRFSEPPTDRIMVAGILPGSEAHTTHAIKIGDWLKAINRREVTWNNIDAVLGEIRVPSVVTLGLQKCASETLSDQDHSNRKRITQTQLVKHITGHSIAELNSTRGSAAQHVNGTAPVALPYDLVKGAPPHVALLLSLTGVTDSSPEGADIRYQFPHGSSRLLRARGVFLTLAHTLHHHPTSSRVQLSDGEVVHVAYGREEDLVWIMAMPLAYCSEHELLCLSRRVTDDLCFEFGSLAKSAGDASQHGYVDHLMGKVFCSLLHAPEHRALLHPAFRLPSTSLPTTHYLHPHNYIPTSTARLPKLDSYFRSMAEGSAPEGTVSSSGAWAVLGAPPWVLLQDGGGGVRAEVDSCLSELEAGDFGDSDAECDECSSLLHHIHGCALLYKGHVVCSHLPPPCLDAVYGYARLHGLLSLTAVEAVSQLIAYRSVCLPLQEGPDDPASLLLVAMNHMMIALVLDDSEPQREGPYRGGPDPLLVDQVEATLFHLHSLHVPALCQESLSRGGPEVVSADERYAALTGAGRKGGSGDGGRHAQGNDAPTALPAASLVPDVPSILKQRPPADGDAEGDDEFLYQPPPGQLVGEEDEDDETSVEDVAEGSQWRLWRGSTPPPSLRGSDPDSPTTLCQLPVSTISIAHFGNMLHSALFCVMEEGAEEGAREHGMLFSCSPGDDVATSSLGGSKRRTAAPVFNYWVVGRVLGGGREVYVCYHEDVPQNLHEMATRLSLGAAT</sequence>
<feature type="compositionally biased region" description="Acidic residues" evidence="4">
    <location>
        <begin position="770"/>
        <end position="784"/>
    </location>
</feature>
<dbReference type="PANTHER" id="PTHR21082">
    <property type="entry name" value="PROTEIN INTURNED"/>
    <property type="match status" value="1"/>
</dbReference>